<evidence type="ECO:0000256" key="3">
    <source>
        <dbReference type="ARBA" id="ARBA00022833"/>
    </source>
</evidence>
<evidence type="ECO:0000313" key="7">
    <source>
        <dbReference type="Proteomes" id="UP000235145"/>
    </source>
</evidence>
<organism evidence="6 7">
    <name type="scientific">Lactuca sativa</name>
    <name type="common">Garden lettuce</name>
    <dbReference type="NCBI Taxonomy" id="4236"/>
    <lineage>
        <taxon>Eukaryota</taxon>
        <taxon>Viridiplantae</taxon>
        <taxon>Streptophyta</taxon>
        <taxon>Embryophyta</taxon>
        <taxon>Tracheophyta</taxon>
        <taxon>Spermatophyta</taxon>
        <taxon>Magnoliopsida</taxon>
        <taxon>eudicotyledons</taxon>
        <taxon>Gunneridae</taxon>
        <taxon>Pentapetalae</taxon>
        <taxon>asterids</taxon>
        <taxon>campanulids</taxon>
        <taxon>Asterales</taxon>
        <taxon>Asteraceae</taxon>
        <taxon>Cichorioideae</taxon>
        <taxon>Cichorieae</taxon>
        <taxon>Lactucinae</taxon>
        <taxon>Lactuca</taxon>
    </lineage>
</organism>
<protein>
    <recommendedName>
        <fullName evidence="5">SWIM-type domain-containing protein</fullName>
    </recommendedName>
</protein>
<evidence type="ECO:0000256" key="2">
    <source>
        <dbReference type="ARBA" id="ARBA00022771"/>
    </source>
</evidence>
<gene>
    <name evidence="6" type="ORF">LSAT_V11C900483200</name>
</gene>
<comment type="caution">
    <text evidence="6">The sequence shown here is derived from an EMBL/GenBank/DDBJ whole genome shotgun (WGS) entry which is preliminary data.</text>
</comment>
<dbReference type="PANTHER" id="PTHR47718">
    <property type="entry name" value="OS01G0519700 PROTEIN"/>
    <property type="match status" value="1"/>
</dbReference>
<keyword evidence="1" id="KW-0479">Metal-binding</keyword>
<dbReference type="SMART" id="SM00575">
    <property type="entry name" value="ZnF_PMZ"/>
    <property type="match status" value="1"/>
</dbReference>
<evidence type="ECO:0000313" key="6">
    <source>
        <dbReference type="EMBL" id="KAJ0184946.1"/>
    </source>
</evidence>
<keyword evidence="3" id="KW-0862">Zinc</keyword>
<sequence length="302" mass="35661">MDPIDFETAWKSLMKDHNLQDKQWFKDMYRRRTSWILAYFKDMPMHRLMKTTTRTESANSFFNKYSHHGNFLLYFMVNYDTTIGKQCNTQRRFDNETKRTRHKFGMGTRLEQHAAKVELKLPEKEVKCTCELFKRMGILCRHAFAVLKNNHIEEIPKQYILWRWRRDIISSHLLVSKNGLAEMEDETFKFLTEAYSNMEYCLERLQNDKEKLEDFVKTTRTMRRVFEQDPVNTIALDESDEAVCRLFGVSIPEHVDVNVPQVIHNKGSGTKKWMVSAAESTAASSKSGSQKWTGCNLYVNHN</sequence>
<feature type="domain" description="SWIM-type" evidence="5">
    <location>
        <begin position="115"/>
        <end position="151"/>
    </location>
</feature>
<proteinExistence type="predicted"/>
<keyword evidence="7" id="KW-1185">Reference proteome</keyword>
<dbReference type="PANTHER" id="PTHR47718:SF12">
    <property type="entry name" value="PROTEIN FAR1-RELATED SEQUENCE"/>
    <property type="match status" value="1"/>
</dbReference>
<dbReference type="GO" id="GO:0008270">
    <property type="term" value="F:zinc ion binding"/>
    <property type="evidence" value="ECO:0007669"/>
    <property type="project" value="UniProtKB-KW"/>
</dbReference>
<dbReference type="InterPro" id="IPR006564">
    <property type="entry name" value="Znf_PMZ"/>
</dbReference>
<keyword evidence="2 4" id="KW-0863">Zinc-finger</keyword>
<dbReference type="Pfam" id="PF04434">
    <property type="entry name" value="SWIM"/>
    <property type="match status" value="1"/>
</dbReference>
<accession>A0A9R1UD50</accession>
<reference evidence="6 7" key="1">
    <citation type="journal article" date="2017" name="Nat. Commun.">
        <title>Genome assembly with in vitro proximity ligation data and whole-genome triplication in lettuce.</title>
        <authorList>
            <person name="Reyes-Chin-Wo S."/>
            <person name="Wang Z."/>
            <person name="Yang X."/>
            <person name="Kozik A."/>
            <person name="Arikit S."/>
            <person name="Song C."/>
            <person name="Xia L."/>
            <person name="Froenicke L."/>
            <person name="Lavelle D.O."/>
            <person name="Truco M.J."/>
            <person name="Xia R."/>
            <person name="Zhu S."/>
            <person name="Xu C."/>
            <person name="Xu H."/>
            <person name="Xu X."/>
            <person name="Cox K."/>
            <person name="Korf I."/>
            <person name="Meyers B.C."/>
            <person name="Michelmore R.W."/>
        </authorList>
    </citation>
    <scope>NUCLEOTIDE SEQUENCE [LARGE SCALE GENOMIC DNA]</scope>
    <source>
        <strain evidence="7">cv. Salinas</strain>
        <tissue evidence="6">Seedlings</tissue>
    </source>
</reference>
<evidence type="ECO:0000256" key="1">
    <source>
        <dbReference type="ARBA" id="ARBA00022723"/>
    </source>
</evidence>
<dbReference type="EMBL" id="NBSK02000009">
    <property type="protein sequence ID" value="KAJ0184946.1"/>
    <property type="molecule type" value="Genomic_DNA"/>
</dbReference>
<name>A0A9R1UD50_LACSA</name>
<dbReference type="AlphaFoldDB" id="A0A9R1UD50"/>
<dbReference type="InterPro" id="IPR007527">
    <property type="entry name" value="Znf_SWIM"/>
</dbReference>
<dbReference type="PROSITE" id="PS50966">
    <property type="entry name" value="ZF_SWIM"/>
    <property type="match status" value="1"/>
</dbReference>
<evidence type="ECO:0000256" key="4">
    <source>
        <dbReference type="PROSITE-ProRule" id="PRU00325"/>
    </source>
</evidence>
<evidence type="ECO:0000259" key="5">
    <source>
        <dbReference type="PROSITE" id="PS50966"/>
    </source>
</evidence>
<dbReference type="Proteomes" id="UP000235145">
    <property type="component" value="Unassembled WGS sequence"/>
</dbReference>